<reference evidence="3 4" key="1">
    <citation type="submission" date="2017-07" db="EMBL/GenBank/DDBJ databases">
        <title>Annotated genome sequence of Bacterioplanes sanyensis isolated from Red Sea.</title>
        <authorList>
            <person name="Rehman Z.U."/>
        </authorList>
    </citation>
    <scope>NUCLEOTIDE SEQUENCE [LARGE SCALE GENOMIC DNA]</scope>
    <source>
        <strain evidence="3 4">NV9</strain>
    </source>
</reference>
<gene>
    <name evidence="3" type="ORF">CHH28_08725</name>
</gene>
<accession>A0A222FJ09</accession>
<dbReference type="Proteomes" id="UP000202440">
    <property type="component" value="Chromosome"/>
</dbReference>
<evidence type="ECO:0000313" key="4">
    <source>
        <dbReference type="Proteomes" id="UP000202440"/>
    </source>
</evidence>
<dbReference type="RefSeq" id="WP_094059946.1">
    <property type="nucleotide sequence ID" value="NZ_CP022530.1"/>
</dbReference>
<feature type="region of interest" description="Disordered" evidence="1">
    <location>
        <begin position="288"/>
        <end position="309"/>
    </location>
</feature>
<dbReference type="KEGG" id="bsan:CHH28_08725"/>
<dbReference type="EMBL" id="CP022530">
    <property type="protein sequence ID" value="ASP38760.1"/>
    <property type="molecule type" value="Genomic_DNA"/>
</dbReference>
<evidence type="ECO:0008006" key="5">
    <source>
        <dbReference type="Google" id="ProtNLM"/>
    </source>
</evidence>
<sequence length="373" mass="41492">MNTRYTLLATAVAAALTSGCASTPKDTTPLRETAVLQSKYSLAASMLPDSRGTQTVYTRPDRRRIDYTFKFDNWFMNSMFGGSDTSDIARLDNNLLWLLDNDDETYKECPLTGCGASLWEVMQEKMEGGEMEQEEDGYDPSAGGSCELTPLKTTFKVTPKAKGRVVNGFNADQYIASWEMGVKDQHGNVDKNLFTLDLWMVDATSTMQRSWEINGQFQERYLAKVAGDNPMAKFLSNDVYKVISGITGDTDKSQLTSQSPIVKKLNAIEGYPVSLKFEWYVESNTCPEERRQQAQAQNQGNDDGGFGGGMGSIGSIAGSLLQEQASKQATDYFTPDPNEPVLTYIYDVTSLEVSQQRDSRFNVPADYDLTDRR</sequence>
<proteinExistence type="predicted"/>
<keyword evidence="4" id="KW-1185">Reference proteome</keyword>
<name>A0A222FJ09_9GAMM</name>
<organism evidence="3 4">
    <name type="scientific">Bacterioplanes sanyensis</name>
    <dbReference type="NCBI Taxonomy" id="1249553"/>
    <lineage>
        <taxon>Bacteria</taxon>
        <taxon>Pseudomonadati</taxon>
        <taxon>Pseudomonadota</taxon>
        <taxon>Gammaproteobacteria</taxon>
        <taxon>Oceanospirillales</taxon>
        <taxon>Oceanospirillaceae</taxon>
        <taxon>Bacterioplanes</taxon>
    </lineage>
</organism>
<dbReference type="OrthoDB" id="6107658at2"/>
<feature type="signal peptide" evidence="2">
    <location>
        <begin position="1"/>
        <end position="21"/>
    </location>
</feature>
<evidence type="ECO:0000313" key="3">
    <source>
        <dbReference type="EMBL" id="ASP38760.1"/>
    </source>
</evidence>
<dbReference type="PROSITE" id="PS51257">
    <property type="entry name" value="PROKAR_LIPOPROTEIN"/>
    <property type="match status" value="1"/>
</dbReference>
<protein>
    <recommendedName>
        <fullName evidence="5">Lipoprotein</fullName>
    </recommendedName>
</protein>
<keyword evidence="2" id="KW-0732">Signal</keyword>
<dbReference type="AlphaFoldDB" id="A0A222FJ09"/>
<evidence type="ECO:0000256" key="1">
    <source>
        <dbReference type="SAM" id="MobiDB-lite"/>
    </source>
</evidence>
<evidence type="ECO:0000256" key="2">
    <source>
        <dbReference type="SAM" id="SignalP"/>
    </source>
</evidence>
<feature type="chain" id="PRO_5012397757" description="Lipoprotein" evidence="2">
    <location>
        <begin position="22"/>
        <end position="373"/>
    </location>
</feature>